<dbReference type="PANTHER" id="PTHR46862:SF5">
    <property type="entry name" value="OS02G0170000 PROTEIN"/>
    <property type="match status" value="1"/>
</dbReference>
<gene>
    <name evidence="3" type="ORF">RJ640_000523</name>
</gene>
<keyword evidence="1" id="KW-0677">Repeat</keyword>
<keyword evidence="4" id="KW-1185">Reference proteome</keyword>
<dbReference type="AlphaFoldDB" id="A0AA88RE61"/>
<dbReference type="InterPro" id="IPR011990">
    <property type="entry name" value="TPR-like_helical_dom_sf"/>
</dbReference>
<sequence length="212" mass="24231">MALSRFKVTQTLSALQKKPASSTGAHWPYLCSHEEEAGKLFRPELRSKRLERGSLRGQGWKYGSGFVDGIFPVLSPTARQIMNFVQQEADPKRIWGAFDTLPPTHTTWDDMISVAVQLRLNKRWDPIILMCEWLLYRSSFQPDIICYNMLIDAYGQKLLYKKAESTYLELLDARCIATEDTYALLIKAYCTSGLIEKAEAVFTEMRKIGLPP</sequence>
<protein>
    <recommendedName>
        <fullName evidence="5">Pentatricopeptide repeat-containing protein</fullName>
    </recommendedName>
</protein>
<dbReference type="InterPro" id="IPR002885">
    <property type="entry name" value="PPR_rpt"/>
</dbReference>
<reference evidence="3" key="1">
    <citation type="submission" date="2022-12" db="EMBL/GenBank/DDBJ databases">
        <title>Draft genome assemblies for two species of Escallonia (Escalloniales).</title>
        <authorList>
            <person name="Chanderbali A."/>
            <person name="Dervinis C."/>
            <person name="Anghel I."/>
            <person name="Soltis D."/>
            <person name="Soltis P."/>
            <person name="Zapata F."/>
        </authorList>
    </citation>
    <scope>NUCLEOTIDE SEQUENCE</scope>
    <source>
        <strain evidence="3">UCBG92.1500</strain>
        <tissue evidence="3">Leaf</tissue>
    </source>
</reference>
<proteinExistence type="predicted"/>
<dbReference type="NCBIfam" id="TIGR00756">
    <property type="entry name" value="PPR"/>
    <property type="match status" value="2"/>
</dbReference>
<evidence type="ECO:0000256" key="1">
    <source>
        <dbReference type="ARBA" id="ARBA00022737"/>
    </source>
</evidence>
<evidence type="ECO:0000313" key="4">
    <source>
        <dbReference type="Proteomes" id="UP001187471"/>
    </source>
</evidence>
<feature type="repeat" description="PPR" evidence="2">
    <location>
        <begin position="178"/>
        <end position="212"/>
    </location>
</feature>
<evidence type="ECO:0008006" key="5">
    <source>
        <dbReference type="Google" id="ProtNLM"/>
    </source>
</evidence>
<dbReference type="PANTHER" id="PTHR46862">
    <property type="entry name" value="OS07G0661900 PROTEIN"/>
    <property type="match status" value="1"/>
</dbReference>
<feature type="non-terminal residue" evidence="3">
    <location>
        <position position="1"/>
    </location>
</feature>
<accession>A0AA88RE61</accession>
<comment type="caution">
    <text evidence="3">The sequence shown here is derived from an EMBL/GenBank/DDBJ whole genome shotgun (WGS) entry which is preliminary data.</text>
</comment>
<organism evidence="3 4">
    <name type="scientific">Escallonia rubra</name>
    <dbReference type="NCBI Taxonomy" id="112253"/>
    <lineage>
        <taxon>Eukaryota</taxon>
        <taxon>Viridiplantae</taxon>
        <taxon>Streptophyta</taxon>
        <taxon>Embryophyta</taxon>
        <taxon>Tracheophyta</taxon>
        <taxon>Spermatophyta</taxon>
        <taxon>Magnoliopsida</taxon>
        <taxon>eudicotyledons</taxon>
        <taxon>Gunneridae</taxon>
        <taxon>Pentapetalae</taxon>
        <taxon>asterids</taxon>
        <taxon>campanulids</taxon>
        <taxon>Escalloniales</taxon>
        <taxon>Escalloniaceae</taxon>
        <taxon>Escallonia</taxon>
    </lineage>
</organism>
<name>A0AA88RE61_9ASTE</name>
<dbReference type="Proteomes" id="UP001187471">
    <property type="component" value="Unassembled WGS sequence"/>
</dbReference>
<dbReference type="PROSITE" id="PS51375">
    <property type="entry name" value="PPR"/>
    <property type="match status" value="1"/>
</dbReference>
<dbReference type="Pfam" id="PF13041">
    <property type="entry name" value="PPR_2"/>
    <property type="match status" value="1"/>
</dbReference>
<evidence type="ECO:0000313" key="3">
    <source>
        <dbReference type="EMBL" id="KAK2987232.1"/>
    </source>
</evidence>
<dbReference type="Gene3D" id="1.25.40.10">
    <property type="entry name" value="Tetratricopeptide repeat domain"/>
    <property type="match status" value="1"/>
</dbReference>
<dbReference type="EMBL" id="JAVXUO010001005">
    <property type="protein sequence ID" value="KAK2987232.1"/>
    <property type="molecule type" value="Genomic_DNA"/>
</dbReference>
<evidence type="ECO:0000256" key="2">
    <source>
        <dbReference type="PROSITE-ProRule" id="PRU00708"/>
    </source>
</evidence>